<dbReference type="InterPro" id="IPR050767">
    <property type="entry name" value="Sel1_AlgK"/>
</dbReference>
<feature type="compositionally biased region" description="Basic and acidic residues" evidence="2">
    <location>
        <begin position="523"/>
        <end position="536"/>
    </location>
</feature>
<dbReference type="SUPFAM" id="SSF81901">
    <property type="entry name" value="HCP-like"/>
    <property type="match status" value="1"/>
</dbReference>
<dbReference type="Proteomes" id="UP000748756">
    <property type="component" value="Unassembled WGS sequence"/>
</dbReference>
<evidence type="ECO:0000256" key="2">
    <source>
        <dbReference type="SAM" id="MobiDB-lite"/>
    </source>
</evidence>
<proteinExistence type="inferred from homology"/>
<dbReference type="EMBL" id="JAAAUQ010000036">
    <property type="protein sequence ID" value="KAF9156118.1"/>
    <property type="molecule type" value="Genomic_DNA"/>
</dbReference>
<dbReference type="Gene3D" id="1.25.40.10">
    <property type="entry name" value="Tetratricopeptide repeat domain"/>
    <property type="match status" value="1"/>
</dbReference>
<name>A0A9P5S669_9FUNG</name>
<dbReference type="SMART" id="SM00671">
    <property type="entry name" value="SEL1"/>
    <property type="match status" value="6"/>
</dbReference>
<evidence type="ECO:0000313" key="3">
    <source>
        <dbReference type="EMBL" id="KAF9156118.1"/>
    </source>
</evidence>
<comment type="similarity">
    <text evidence="1">Belongs to the sel-1 family.</text>
</comment>
<protein>
    <recommendedName>
        <fullName evidence="5">HCP-like protein</fullName>
    </recommendedName>
</protein>
<dbReference type="Pfam" id="PF08238">
    <property type="entry name" value="Sel1"/>
    <property type="match status" value="6"/>
</dbReference>
<dbReference type="AlphaFoldDB" id="A0A9P5S669"/>
<dbReference type="PANTHER" id="PTHR11102">
    <property type="entry name" value="SEL-1-LIKE PROTEIN"/>
    <property type="match status" value="1"/>
</dbReference>
<accession>A0A9P5S669</accession>
<feature type="compositionally biased region" description="Low complexity" evidence="2">
    <location>
        <begin position="10"/>
        <end position="20"/>
    </location>
</feature>
<feature type="region of interest" description="Disordered" evidence="2">
    <location>
        <begin position="221"/>
        <end position="276"/>
    </location>
</feature>
<gene>
    <name evidence="3" type="ORF">BG015_007160</name>
</gene>
<dbReference type="OrthoDB" id="2425131at2759"/>
<reference evidence="3" key="1">
    <citation type="journal article" date="2020" name="Fungal Divers.">
        <title>Resolving the Mortierellaceae phylogeny through synthesis of multi-gene phylogenetics and phylogenomics.</title>
        <authorList>
            <person name="Vandepol N."/>
            <person name="Liber J."/>
            <person name="Desiro A."/>
            <person name="Na H."/>
            <person name="Kennedy M."/>
            <person name="Barry K."/>
            <person name="Grigoriev I.V."/>
            <person name="Miller A.N."/>
            <person name="O'Donnell K."/>
            <person name="Stajich J.E."/>
            <person name="Bonito G."/>
        </authorList>
    </citation>
    <scope>NUCLEOTIDE SEQUENCE</scope>
    <source>
        <strain evidence="3">NRRL 6426</strain>
    </source>
</reference>
<feature type="compositionally biased region" description="Polar residues" evidence="2">
    <location>
        <begin position="261"/>
        <end position="276"/>
    </location>
</feature>
<sequence>MPEGEVQILPTATSSTSTTTTASAIAPISNPTQMQVIRLAGTQETIGISTHPDPSSTSSPSGKTILLWSDVLMVFPAASYLQHKTKALPFLKGASFKTLEPLRVAAVPGDVLDVVLRAGGSSGSGGDGLTQRATRPLAPLATPLQTQPLVMNVTSTPHTVPVAAPLIATSAADSAARRNPVYGDELEAMENYSHIDGPNTSARGPQLLSDTVNDNTQVSTHVPRQDISSSADSNLEEPTISFTPRRTTTNANAKASEKRPNNIQASSGSTRQLAEQGNAQAQYQIAQQYELGQGVPQDHTLALEWHLKSAEQGLADAQFSVGTLYRQFHVLAPGVPRDYRKAMDWFLKAAAQGHAAAQHSIGRMYECGEGVLKSDVIAAGWYRKAGEAGSIAAAMMVGYWYKIGTGGLPKDSKRSLQWYIKAAENGGSLGARNVGDIYSEGRGVKKDLNKGLEWYMKAVELDEKDTFAMFTVGKLYEQGGKGLEKDLKKAREWYEKAARKGNLDAWDCLEVVQKLIRDEEDRRMDEGYERDARKSSDGGGGGRSGRSLRNSFRKLFT</sequence>
<feature type="region of interest" description="Disordered" evidence="2">
    <location>
        <begin position="1"/>
        <end position="20"/>
    </location>
</feature>
<keyword evidence="4" id="KW-1185">Reference proteome</keyword>
<evidence type="ECO:0000313" key="4">
    <source>
        <dbReference type="Proteomes" id="UP000748756"/>
    </source>
</evidence>
<organism evidence="3 4">
    <name type="scientific">Linnemannia schmuckeri</name>
    <dbReference type="NCBI Taxonomy" id="64567"/>
    <lineage>
        <taxon>Eukaryota</taxon>
        <taxon>Fungi</taxon>
        <taxon>Fungi incertae sedis</taxon>
        <taxon>Mucoromycota</taxon>
        <taxon>Mortierellomycotina</taxon>
        <taxon>Mortierellomycetes</taxon>
        <taxon>Mortierellales</taxon>
        <taxon>Mortierellaceae</taxon>
        <taxon>Linnemannia</taxon>
    </lineage>
</organism>
<comment type="caution">
    <text evidence="3">The sequence shown here is derived from an EMBL/GenBank/DDBJ whole genome shotgun (WGS) entry which is preliminary data.</text>
</comment>
<feature type="compositionally biased region" description="Polar residues" evidence="2">
    <location>
        <begin position="240"/>
        <end position="253"/>
    </location>
</feature>
<feature type="region of interest" description="Disordered" evidence="2">
    <location>
        <begin position="523"/>
        <end position="557"/>
    </location>
</feature>
<dbReference type="InterPro" id="IPR011990">
    <property type="entry name" value="TPR-like_helical_dom_sf"/>
</dbReference>
<feature type="compositionally biased region" description="Polar residues" evidence="2">
    <location>
        <begin position="221"/>
        <end position="233"/>
    </location>
</feature>
<dbReference type="InterPro" id="IPR006597">
    <property type="entry name" value="Sel1-like"/>
</dbReference>
<evidence type="ECO:0008006" key="5">
    <source>
        <dbReference type="Google" id="ProtNLM"/>
    </source>
</evidence>
<dbReference type="PANTHER" id="PTHR11102:SF160">
    <property type="entry name" value="ERAD-ASSOCIATED E3 UBIQUITIN-PROTEIN LIGASE COMPONENT HRD3"/>
    <property type="match status" value="1"/>
</dbReference>
<evidence type="ECO:0000256" key="1">
    <source>
        <dbReference type="ARBA" id="ARBA00038101"/>
    </source>
</evidence>